<name>A0A0D6ELS7_SPOSA</name>
<keyword evidence="17" id="KW-1185">Reference proteome</keyword>
<gene>
    <name evidence="16" type="primary">SPOSA6832_02638</name>
</gene>
<evidence type="ECO:0000256" key="13">
    <source>
        <dbReference type="ARBA" id="ARBA00031195"/>
    </source>
</evidence>
<dbReference type="SUPFAM" id="SSF53474">
    <property type="entry name" value="alpha/beta-Hydrolases"/>
    <property type="match status" value="1"/>
</dbReference>
<evidence type="ECO:0000313" key="16">
    <source>
        <dbReference type="EMBL" id="CEQ40972.1"/>
    </source>
</evidence>
<dbReference type="GO" id="GO:0005737">
    <property type="term" value="C:cytoplasm"/>
    <property type="evidence" value="ECO:0007669"/>
    <property type="project" value="UniProtKB-SubCell"/>
</dbReference>
<evidence type="ECO:0000259" key="15">
    <source>
        <dbReference type="Pfam" id="PF02230"/>
    </source>
</evidence>
<dbReference type="GO" id="GO:0008474">
    <property type="term" value="F:palmitoyl-(protein) hydrolase activity"/>
    <property type="evidence" value="ECO:0007669"/>
    <property type="project" value="UniProtKB-EC"/>
</dbReference>
<comment type="catalytic activity">
    <reaction evidence="14">
        <text>S-hexadecanoyl-L-cysteinyl-[protein] + H2O = L-cysteinyl-[protein] + hexadecanoate + H(+)</text>
        <dbReference type="Rhea" id="RHEA:19233"/>
        <dbReference type="Rhea" id="RHEA-COMP:10131"/>
        <dbReference type="Rhea" id="RHEA-COMP:11032"/>
        <dbReference type="ChEBI" id="CHEBI:7896"/>
        <dbReference type="ChEBI" id="CHEBI:15377"/>
        <dbReference type="ChEBI" id="CHEBI:15378"/>
        <dbReference type="ChEBI" id="CHEBI:29950"/>
        <dbReference type="ChEBI" id="CHEBI:74151"/>
        <dbReference type="EC" id="3.1.2.22"/>
    </reaction>
</comment>
<evidence type="ECO:0000256" key="6">
    <source>
        <dbReference type="ARBA" id="ARBA00022487"/>
    </source>
</evidence>
<dbReference type="Pfam" id="PF02230">
    <property type="entry name" value="Abhydrolase_2"/>
    <property type="match status" value="1"/>
</dbReference>
<keyword evidence="8" id="KW-0378">Hydrolase</keyword>
<keyword evidence="10" id="KW-0443">Lipid metabolism</keyword>
<evidence type="ECO:0000256" key="10">
    <source>
        <dbReference type="ARBA" id="ARBA00023098"/>
    </source>
</evidence>
<protein>
    <recommendedName>
        <fullName evidence="5">Acyl-protein thioesterase 1</fullName>
        <ecNumber evidence="4">3.1.2.22</ecNumber>
    </recommendedName>
    <alternativeName>
        <fullName evidence="13">Palmitoyl-protein hydrolase</fullName>
    </alternativeName>
</protein>
<evidence type="ECO:0000256" key="9">
    <source>
        <dbReference type="ARBA" id="ARBA00022832"/>
    </source>
</evidence>
<keyword evidence="7" id="KW-0963">Cytoplasm</keyword>
<feature type="non-terminal residue" evidence="16">
    <location>
        <position position="1"/>
    </location>
</feature>
<comment type="subcellular location">
    <subcellularLocation>
        <location evidence="2">Cytoplasm</location>
    </subcellularLocation>
    <subcellularLocation>
        <location evidence="1">Nucleus</location>
    </subcellularLocation>
</comment>
<evidence type="ECO:0000256" key="5">
    <source>
        <dbReference type="ARBA" id="ARBA00014923"/>
    </source>
</evidence>
<dbReference type="AlphaFoldDB" id="A0A0D6ELS7"/>
<dbReference type="PANTHER" id="PTHR10655">
    <property type="entry name" value="LYSOPHOSPHOLIPASE-RELATED"/>
    <property type="match status" value="1"/>
</dbReference>
<evidence type="ECO:0000256" key="14">
    <source>
        <dbReference type="ARBA" id="ARBA00047337"/>
    </source>
</evidence>
<evidence type="ECO:0000256" key="1">
    <source>
        <dbReference type="ARBA" id="ARBA00004123"/>
    </source>
</evidence>
<dbReference type="Proteomes" id="UP000243876">
    <property type="component" value="Unassembled WGS sequence"/>
</dbReference>
<evidence type="ECO:0000256" key="4">
    <source>
        <dbReference type="ARBA" id="ARBA00012423"/>
    </source>
</evidence>
<dbReference type="FunFam" id="3.40.50.1820:FF:000276">
    <property type="entry name" value="Acyl-protein thioesterase 1"/>
    <property type="match status" value="1"/>
</dbReference>
<dbReference type="InterPro" id="IPR003140">
    <property type="entry name" value="PLipase/COase/thioEstase"/>
</dbReference>
<dbReference type="GO" id="GO:0052689">
    <property type="term" value="F:carboxylic ester hydrolase activity"/>
    <property type="evidence" value="ECO:0007669"/>
    <property type="project" value="UniProtKB-KW"/>
</dbReference>
<evidence type="ECO:0000256" key="2">
    <source>
        <dbReference type="ARBA" id="ARBA00004496"/>
    </source>
</evidence>
<feature type="domain" description="Phospholipase/carboxylesterase/thioesterase" evidence="15">
    <location>
        <begin position="2"/>
        <end position="222"/>
    </location>
</feature>
<keyword evidence="6" id="KW-0719">Serine esterase</keyword>
<dbReference type="EMBL" id="CENE01000010">
    <property type="protein sequence ID" value="CEQ40972.1"/>
    <property type="molecule type" value="Genomic_DNA"/>
</dbReference>
<dbReference type="InterPro" id="IPR050565">
    <property type="entry name" value="LYPA1-2/EST-like"/>
</dbReference>
<dbReference type="OrthoDB" id="2418081at2759"/>
<evidence type="ECO:0000313" key="17">
    <source>
        <dbReference type="Proteomes" id="UP000243876"/>
    </source>
</evidence>
<keyword evidence="11" id="KW-0539">Nucleus</keyword>
<dbReference type="Gene3D" id="3.40.50.1820">
    <property type="entry name" value="alpha/beta hydrolase"/>
    <property type="match status" value="1"/>
</dbReference>
<comment type="similarity">
    <text evidence="3">Belongs to the AB hydrolase superfamily. AB hydrolase 2 family.</text>
</comment>
<organism evidence="16 17">
    <name type="scientific">Sporidiobolus salmonicolor</name>
    <name type="common">Yeast-like fungus</name>
    <name type="synonym">Sporobolomyces salmonicolor</name>
    <dbReference type="NCBI Taxonomy" id="5005"/>
    <lineage>
        <taxon>Eukaryota</taxon>
        <taxon>Fungi</taxon>
        <taxon>Dikarya</taxon>
        <taxon>Basidiomycota</taxon>
        <taxon>Pucciniomycotina</taxon>
        <taxon>Microbotryomycetes</taxon>
        <taxon>Sporidiobolales</taxon>
        <taxon>Sporidiobolaceae</taxon>
        <taxon>Sporobolomyces</taxon>
    </lineage>
</organism>
<comment type="function">
    <text evidence="12">Hydrolyzes fatty acids from S-acylated cysteine residues in proteins with a strong preference for palmitoylated G-alpha proteins over other acyl substrates. Mediates the deacylation of G-alpha proteins such as GPA1 in vivo, but has weak or no activity toward palmitoylated Ras proteins. Has weak lysophospholipase activity in vitro; however such activity may not exist in vivo.</text>
</comment>
<evidence type="ECO:0000256" key="12">
    <source>
        <dbReference type="ARBA" id="ARBA00029392"/>
    </source>
</evidence>
<keyword evidence="9" id="KW-0276">Fatty acid metabolism</keyword>
<evidence type="ECO:0000256" key="8">
    <source>
        <dbReference type="ARBA" id="ARBA00022801"/>
    </source>
</evidence>
<dbReference type="InterPro" id="IPR029058">
    <property type="entry name" value="AB_hydrolase_fold"/>
</dbReference>
<reference evidence="17" key="1">
    <citation type="submission" date="2015-02" db="EMBL/GenBank/DDBJ databases">
        <authorList>
            <person name="Gon?alves P."/>
        </authorList>
    </citation>
    <scope>NUCLEOTIDE SEQUENCE [LARGE SCALE GENOMIC DNA]</scope>
</reference>
<evidence type="ECO:0000256" key="7">
    <source>
        <dbReference type="ARBA" id="ARBA00022490"/>
    </source>
</evidence>
<evidence type="ECO:0000256" key="3">
    <source>
        <dbReference type="ARBA" id="ARBA00006499"/>
    </source>
</evidence>
<dbReference type="PANTHER" id="PTHR10655:SF17">
    <property type="entry name" value="LYSOPHOSPHOLIPASE-LIKE PROTEIN 1"/>
    <property type="match status" value="1"/>
</dbReference>
<dbReference type="GO" id="GO:0005634">
    <property type="term" value="C:nucleus"/>
    <property type="evidence" value="ECO:0007669"/>
    <property type="project" value="UniProtKB-SubCell"/>
</dbReference>
<evidence type="ECO:0000256" key="11">
    <source>
        <dbReference type="ARBA" id="ARBA00023242"/>
    </source>
</evidence>
<proteinExistence type="inferred from homology"/>
<accession>A0A0D6ELS7</accession>
<sequence>MANPVVIEALGKHTATIIFSHGLGDSAQGWIPLARSLSAKKPFQHIRWVLPTAPMQPVTINMGMRMTSWFDIQDLGDGNLKAEDDKGMLASVRTINSLISKEVDEGIPSERVIVGGFSQGAVIAYLTALTSERKLAGVVCLSGFLGMADKIKSMMTDHATKLPVFHGHGTADQVVQYKWGKESVEKLKELGFKDIEFKSYPGMPHSFCDAEQKDLEAFLTKVLPTNS</sequence>
<dbReference type="GO" id="GO:0006631">
    <property type="term" value="P:fatty acid metabolic process"/>
    <property type="evidence" value="ECO:0007669"/>
    <property type="project" value="UniProtKB-KW"/>
</dbReference>
<dbReference type="EC" id="3.1.2.22" evidence="4"/>